<feature type="compositionally biased region" description="Polar residues" evidence="1">
    <location>
        <begin position="134"/>
        <end position="148"/>
    </location>
</feature>
<feature type="domain" description="Survival Motor Neuron Gemin2-binding" evidence="2">
    <location>
        <begin position="28"/>
        <end position="47"/>
    </location>
</feature>
<organism evidence="3 4">
    <name type="scientific">Knufia peltigerae</name>
    <dbReference type="NCBI Taxonomy" id="1002370"/>
    <lineage>
        <taxon>Eukaryota</taxon>
        <taxon>Fungi</taxon>
        <taxon>Dikarya</taxon>
        <taxon>Ascomycota</taxon>
        <taxon>Pezizomycotina</taxon>
        <taxon>Eurotiomycetes</taxon>
        <taxon>Chaetothyriomycetidae</taxon>
        <taxon>Chaetothyriales</taxon>
        <taxon>Trichomeriaceae</taxon>
        <taxon>Knufia</taxon>
    </lineage>
</organism>
<dbReference type="CDD" id="cd22851">
    <property type="entry name" value="SMN_N"/>
    <property type="match status" value="1"/>
</dbReference>
<name>A0AA38Y8D6_9EURO</name>
<proteinExistence type="predicted"/>
<feature type="compositionally biased region" description="Acidic residues" evidence="1">
    <location>
        <begin position="109"/>
        <end position="127"/>
    </location>
</feature>
<accession>A0AA38Y8D6</accession>
<sequence length="250" mass="26918">MPRSRSSKKIKTKHHGAKAKAGGDLSQAEIWDDSALIRSWNDAVAEYEYYHSIHAKGEDVEEILRRAENGELDDEDVGGGGGGGGGPSKGVSGEWHDVDQNNVTVQDAVDNDDDDEVEDGEVPDDSELLAAKTALTQRVTSEASQTGHVEQRERYQQPTATTTKVVDSSTTSSIPTQHDHAGYQNTIQNTTPTMGPNLPTTNEQDPDPISTTDQTSLENIKMAYYWAGYYSGLHDGQRQSRQGGGGGGGV</sequence>
<dbReference type="Proteomes" id="UP001172681">
    <property type="component" value="Unassembled WGS sequence"/>
</dbReference>
<keyword evidence="4" id="KW-1185">Reference proteome</keyword>
<comment type="caution">
    <text evidence="3">The sequence shown here is derived from an EMBL/GenBank/DDBJ whole genome shotgun (WGS) entry which is preliminary data.</text>
</comment>
<gene>
    <name evidence="3" type="ORF">H2204_004170</name>
</gene>
<protein>
    <recommendedName>
        <fullName evidence="2">Survival Motor Neuron Gemin2-binding domain-containing protein</fullName>
    </recommendedName>
</protein>
<dbReference type="InterPro" id="IPR040424">
    <property type="entry name" value="Smn1"/>
</dbReference>
<feature type="compositionally biased region" description="Low complexity" evidence="1">
    <location>
        <begin position="159"/>
        <end position="173"/>
    </location>
</feature>
<evidence type="ECO:0000313" key="3">
    <source>
        <dbReference type="EMBL" id="KAJ9638694.1"/>
    </source>
</evidence>
<dbReference type="PANTHER" id="PTHR39267">
    <property type="entry name" value="SURVIVAL MOTOR NEURON-LIKE PROTEIN 1"/>
    <property type="match status" value="1"/>
</dbReference>
<dbReference type="GO" id="GO:0005634">
    <property type="term" value="C:nucleus"/>
    <property type="evidence" value="ECO:0007669"/>
    <property type="project" value="TreeGrafter"/>
</dbReference>
<dbReference type="EMBL" id="JAPDRN010000020">
    <property type="protein sequence ID" value="KAJ9638694.1"/>
    <property type="molecule type" value="Genomic_DNA"/>
</dbReference>
<dbReference type="AlphaFoldDB" id="A0AA38Y8D6"/>
<evidence type="ECO:0000256" key="1">
    <source>
        <dbReference type="SAM" id="MobiDB-lite"/>
    </source>
</evidence>
<feature type="region of interest" description="Disordered" evidence="1">
    <location>
        <begin position="65"/>
        <end position="215"/>
    </location>
</feature>
<reference evidence="3" key="1">
    <citation type="submission" date="2022-10" db="EMBL/GenBank/DDBJ databases">
        <title>Culturing micro-colonial fungi from biological soil crusts in the Mojave desert and describing Neophaeococcomyces mojavensis, and introducing the new genera and species Taxawa tesnikishii.</title>
        <authorList>
            <person name="Kurbessoian T."/>
            <person name="Stajich J.E."/>
        </authorList>
    </citation>
    <scope>NUCLEOTIDE SEQUENCE</scope>
    <source>
        <strain evidence="3">TK_35</strain>
    </source>
</reference>
<evidence type="ECO:0000259" key="2">
    <source>
        <dbReference type="Pfam" id="PF20636"/>
    </source>
</evidence>
<feature type="region of interest" description="Disordered" evidence="1">
    <location>
        <begin position="1"/>
        <end position="23"/>
    </location>
</feature>
<evidence type="ECO:0000313" key="4">
    <source>
        <dbReference type="Proteomes" id="UP001172681"/>
    </source>
</evidence>
<dbReference type="PANTHER" id="PTHR39267:SF1">
    <property type="entry name" value="SURVIVAL MOTOR NEURON PROTEIN"/>
    <property type="match status" value="1"/>
</dbReference>
<feature type="compositionally biased region" description="Polar residues" evidence="1">
    <location>
        <begin position="183"/>
        <end position="215"/>
    </location>
</feature>
<dbReference type="Pfam" id="PF20636">
    <property type="entry name" value="SMN_G2-BD"/>
    <property type="match status" value="1"/>
</dbReference>
<feature type="compositionally biased region" description="Basic residues" evidence="1">
    <location>
        <begin position="1"/>
        <end position="18"/>
    </location>
</feature>
<dbReference type="InterPro" id="IPR049481">
    <property type="entry name" value="SMN_G2-BD"/>
</dbReference>
<feature type="compositionally biased region" description="Gly residues" evidence="1">
    <location>
        <begin position="78"/>
        <end position="88"/>
    </location>
</feature>